<dbReference type="InterPro" id="IPR007548">
    <property type="entry name" value="DUF505"/>
</dbReference>
<dbReference type="AlphaFoldDB" id="A0A7V5HNC0"/>
<evidence type="ECO:0000313" key="1">
    <source>
        <dbReference type="EMBL" id="HHF53434.1"/>
    </source>
</evidence>
<protein>
    <submittedName>
        <fullName evidence="1">DUF505 domain-containing protein</fullName>
    </submittedName>
</protein>
<organism evidence="1">
    <name type="scientific">candidate division WOR-3 bacterium</name>
    <dbReference type="NCBI Taxonomy" id="2052148"/>
    <lineage>
        <taxon>Bacteria</taxon>
        <taxon>Bacteria division WOR-3</taxon>
    </lineage>
</organism>
<reference evidence="1" key="1">
    <citation type="journal article" date="2020" name="mSystems">
        <title>Genome- and Community-Level Interaction Insights into Carbon Utilization and Element Cycling Functions of Hydrothermarchaeota in Hydrothermal Sediment.</title>
        <authorList>
            <person name="Zhou Z."/>
            <person name="Liu Y."/>
            <person name="Xu W."/>
            <person name="Pan J."/>
            <person name="Luo Z.H."/>
            <person name="Li M."/>
        </authorList>
    </citation>
    <scope>NUCLEOTIDE SEQUENCE [LARGE SCALE GENOMIC DNA]</scope>
    <source>
        <strain evidence="1">HyVt-96</strain>
    </source>
</reference>
<sequence>TGSVYYTLTSYGKRVLEEIRERNKKVPAFGVKAITMSRMEYFAPQPDWIQYAEERELLGNGFPSKAGRLYAQIASRVMRLPFINEEMREVIQSIPYDRAIPFKKIKEILGEKYNDEKLKDTLMKLDAQALIDALPEDMYVLTEAGKKIKRAIQVVPLGTKIVLTPGICRILLAINEMMGVDERRRIKLPQNLKELKNISGLSDSTFEEEFLRAKRNRFIGTNSIFESGMLIIEALLELSKIRVIWEEITV</sequence>
<gene>
    <name evidence="1" type="ORF">ENL43_03620</name>
</gene>
<feature type="non-terminal residue" evidence="1">
    <location>
        <position position="1"/>
    </location>
</feature>
<dbReference type="Proteomes" id="UP000886050">
    <property type="component" value="Unassembled WGS sequence"/>
</dbReference>
<comment type="caution">
    <text evidence="1">The sequence shown here is derived from an EMBL/GenBank/DDBJ whole genome shotgun (WGS) entry which is preliminary data.</text>
</comment>
<accession>A0A7V5HNC0</accession>
<dbReference type="EMBL" id="DRTX01000185">
    <property type="protein sequence ID" value="HHF53434.1"/>
    <property type="molecule type" value="Genomic_DNA"/>
</dbReference>
<proteinExistence type="predicted"/>
<name>A0A7V5HNC0_UNCW3</name>
<dbReference type="Pfam" id="PF04458">
    <property type="entry name" value="DUF505"/>
    <property type="match status" value="1"/>
</dbReference>